<name>A0ABS2IBK1_9GAMM</name>
<comment type="caution">
    <text evidence="2">The sequence shown here is derived from an EMBL/GenBank/DDBJ whole genome shotgun (WGS) entry which is preliminary data.</text>
</comment>
<protein>
    <submittedName>
        <fullName evidence="2">Uncharacterized protein</fullName>
    </submittedName>
</protein>
<keyword evidence="1" id="KW-0472">Membrane</keyword>
<keyword evidence="1" id="KW-0812">Transmembrane</keyword>
<dbReference type="Proteomes" id="UP000717995">
    <property type="component" value="Unassembled WGS sequence"/>
</dbReference>
<proteinExistence type="predicted"/>
<sequence>MPVETLIVAVVSLIVGAGISFLICKFRTDSVRVQLTERVAAHEKELENFRKNGLSVVTYPYKEEHGENGFFTDERRAEVGYKFQVFVAGVPCFEAHKVVVDVFSKKEVNVERIEQALQQTFALIETFASRHPAFVALKAAPMGSKAAKAKAGEVA</sequence>
<organism evidence="2 3">
    <name type="scientific">Zestomonas insulae</name>
    <dbReference type="NCBI Taxonomy" id="2809017"/>
    <lineage>
        <taxon>Bacteria</taxon>
        <taxon>Pseudomonadati</taxon>
        <taxon>Pseudomonadota</taxon>
        <taxon>Gammaproteobacteria</taxon>
        <taxon>Pseudomonadales</taxon>
        <taxon>Pseudomonadaceae</taxon>
        <taxon>Zestomonas</taxon>
    </lineage>
</organism>
<accession>A0ABS2IBK1</accession>
<evidence type="ECO:0000313" key="3">
    <source>
        <dbReference type="Proteomes" id="UP000717995"/>
    </source>
</evidence>
<feature type="transmembrane region" description="Helical" evidence="1">
    <location>
        <begin position="6"/>
        <end position="24"/>
    </location>
</feature>
<dbReference type="RefSeq" id="WP_204915470.1">
    <property type="nucleotide sequence ID" value="NZ_JAFEUP010000002.1"/>
</dbReference>
<dbReference type="EMBL" id="JAFEUP010000002">
    <property type="protein sequence ID" value="MBM7060347.1"/>
    <property type="molecule type" value="Genomic_DNA"/>
</dbReference>
<reference evidence="2 3" key="1">
    <citation type="submission" date="2021-02" db="EMBL/GenBank/DDBJ databases">
        <authorList>
            <person name="Lee D.-H."/>
        </authorList>
    </citation>
    <scope>NUCLEOTIDE SEQUENCE [LARGE SCALE GENOMIC DNA]</scope>
    <source>
        <strain evidence="2 3">UL073</strain>
    </source>
</reference>
<gene>
    <name evidence="2" type="ORF">JQX08_06480</name>
</gene>
<evidence type="ECO:0000256" key="1">
    <source>
        <dbReference type="SAM" id="Phobius"/>
    </source>
</evidence>
<keyword evidence="3" id="KW-1185">Reference proteome</keyword>
<keyword evidence="1" id="KW-1133">Transmembrane helix</keyword>
<evidence type="ECO:0000313" key="2">
    <source>
        <dbReference type="EMBL" id="MBM7060347.1"/>
    </source>
</evidence>